<name>A0AAD4XV57_9MAGN</name>
<keyword evidence="2" id="KW-1185">Reference proteome</keyword>
<sequence length="73" mass="8158">MLQLLSSNIDIGSIAGSFLLVIMHMVYETGINSEVLQVLMVRKVVVGINRLLTPLEGFEWEMMNAVSLFQMVS</sequence>
<organism evidence="1 2">
    <name type="scientific">Papaver atlanticum</name>
    <dbReference type="NCBI Taxonomy" id="357466"/>
    <lineage>
        <taxon>Eukaryota</taxon>
        <taxon>Viridiplantae</taxon>
        <taxon>Streptophyta</taxon>
        <taxon>Embryophyta</taxon>
        <taxon>Tracheophyta</taxon>
        <taxon>Spermatophyta</taxon>
        <taxon>Magnoliopsida</taxon>
        <taxon>Ranunculales</taxon>
        <taxon>Papaveraceae</taxon>
        <taxon>Papaveroideae</taxon>
        <taxon>Papaver</taxon>
    </lineage>
</organism>
<gene>
    <name evidence="1" type="ORF">MKW98_011167</name>
</gene>
<protein>
    <submittedName>
        <fullName evidence="1">Uncharacterized protein</fullName>
    </submittedName>
</protein>
<dbReference type="EMBL" id="JAJJMB010001160">
    <property type="protein sequence ID" value="KAI3958479.1"/>
    <property type="molecule type" value="Genomic_DNA"/>
</dbReference>
<evidence type="ECO:0000313" key="2">
    <source>
        <dbReference type="Proteomes" id="UP001202328"/>
    </source>
</evidence>
<dbReference type="Proteomes" id="UP001202328">
    <property type="component" value="Unassembled WGS sequence"/>
</dbReference>
<evidence type="ECO:0000313" key="1">
    <source>
        <dbReference type="EMBL" id="KAI3958479.1"/>
    </source>
</evidence>
<dbReference type="AlphaFoldDB" id="A0AAD4XV57"/>
<accession>A0AAD4XV57</accession>
<comment type="caution">
    <text evidence="1">The sequence shown here is derived from an EMBL/GenBank/DDBJ whole genome shotgun (WGS) entry which is preliminary data.</text>
</comment>
<reference evidence="1" key="1">
    <citation type="submission" date="2022-04" db="EMBL/GenBank/DDBJ databases">
        <title>A functionally conserved STORR gene fusion in Papaver species that diverged 16.8 million years ago.</title>
        <authorList>
            <person name="Catania T."/>
        </authorList>
    </citation>
    <scope>NUCLEOTIDE SEQUENCE</scope>
    <source>
        <strain evidence="1">S-188037</strain>
    </source>
</reference>
<proteinExistence type="predicted"/>